<feature type="domain" description="Tlde1" evidence="1">
    <location>
        <begin position="25"/>
        <end position="148"/>
    </location>
</feature>
<sequence>MAAKCNFHLNGQTMSTLFCEGFGSVHAFSGNKQDRNQSKSTAVPFDGPLPTGEYFILDRKSGGRLGGLNDFMQDILAGTHRAGWFALYRNDGVIDDFTFINGVQRGHFRLHPVGRFGISEGCITLPDMIQYYRLWKFLKSQKMEKVPGSSLYHYGRVVVK</sequence>
<dbReference type="AlphaFoldDB" id="A0A2U1TQI1"/>
<keyword evidence="3" id="KW-1185">Reference proteome</keyword>
<organism evidence="2 3">
    <name type="scientific">Brenneria corticis</name>
    <dbReference type="NCBI Taxonomy" id="2173106"/>
    <lineage>
        <taxon>Bacteria</taxon>
        <taxon>Pseudomonadati</taxon>
        <taxon>Pseudomonadota</taxon>
        <taxon>Gammaproteobacteria</taxon>
        <taxon>Enterobacterales</taxon>
        <taxon>Pectobacteriaceae</taxon>
        <taxon>Brenneria</taxon>
    </lineage>
</organism>
<dbReference type="Proteomes" id="UP000296159">
    <property type="component" value="Unassembled WGS sequence"/>
</dbReference>
<name>A0A2U1TQI1_9GAMM</name>
<dbReference type="RefSeq" id="WP_136167996.1">
    <property type="nucleotide sequence ID" value="NZ_KZ819090.1"/>
</dbReference>
<evidence type="ECO:0000313" key="3">
    <source>
        <dbReference type="Proteomes" id="UP000296159"/>
    </source>
</evidence>
<reference evidence="2 3" key="1">
    <citation type="submission" date="2018-04" db="EMBL/GenBank/DDBJ databases">
        <title>Brenneria corticis sp.nov.</title>
        <authorList>
            <person name="Li Y."/>
        </authorList>
    </citation>
    <scope>NUCLEOTIDE SEQUENCE [LARGE SCALE GENOMIC DNA]</scope>
    <source>
        <strain evidence="2 3">CFCC 11842</strain>
    </source>
</reference>
<dbReference type="EMBL" id="QDKH01000027">
    <property type="protein sequence ID" value="PWC11632.1"/>
    <property type="molecule type" value="Genomic_DNA"/>
</dbReference>
<comment type="caution">
    <text evidence="2">The sequence shown here is derived from an EMBL/GenBank/DDBJ whole genome shotgun (WGS) entry which is preliminary data.</text>
</comment>
<dbReference type="Pfam" id="PF10908">
    <property type="entry name" value="Tlde1_dom"/>
    <property type="match status" value="1"/>
</dbReference>
<dbReference type="InterPro" id="IPR021225">
    <property type="entry name" value="Tlde1_dom"/>
</dbReference>
<gene>
    <name evidence="2" type="ORF">DDT56_19180</name>
</gene>
<evidence type="ECO:0000313" key="2">
    <source>
        <dbReference type="EMBL" id="PWC11632.1"/>
    </source>
</evidence>
<accession>A0A2U1TQI1</accession>
<proteinExistence type="predicted"/>
<evidence type="ECO:0000259" key="1">
    <source>
        <dbReference type="Pfam" id="PF10908"/>
    </source>
</evidence>
<protein>
    <recommendedName>
        <fullName evidence="1">Tlde1 domain-containing protein</fullName>
    </recommendedName>
</protein>